<feature type="domain" description="Amidohydrolase-related" evidence="2">
    <location>
        <begin position="100"/>
        <end position="329"/>
    </location>
</feature>
<organism evidence="3 4">
    <name type="scientific">Oceanisphaera avium</name>
    <dbReference type="NCBI Taxonomy" id="1903694"/>
    <lineage>
        <taxon>Bacteria</taxon>
        <taxon>Pseudomonadati</taxon>
        <taxon>Pseudomonadota</taxon>
        <taxon>Gammaproteobacteria</taxon>
        <taxon>Aeromonadales</taxon>
        <taxon>Aeromonadaceae</taxon>
        <taxon>Oceanisphaera</taxon>
    </lineage>
</organism>
<evidence type="ECO:0000313" key="3">
    <source>
        <dbReference type="EMBL" id="ART79897.1"/>
    </source>
</evidence>
<feature type="chain" id="PRO_5013118500" evidence="1">
    <location>
        <begin position="23"/>
        <end position="347"/>
    </location>
</feature>
<accession>A0A1Y0CYB6</accession>
<sequence length="347" mass="39115">MLRTPVYASLALSLLFASSSLAARSYVDGHLHYVDFFQESEGMPALLSAMDKGKVSRAVIMGIPVAKIWQEDEPQKPRYYAGDDAALYWYSATDFELMHAIQALPAKDQQRFIPFLSGINATDKNAAAHLRRALELNPGFWQGIGEVFTRHDDVTALMHGDTPRANSEAMMKVYRVAAEFDLPVLVHSNVTSKRERKPLYLEELEEALQKNPDVKFIWAHAGTSKELHRHQEELDFLRPLLTRLLADYDNLTIDLSWTLLEPYLLDEQGTPRPRWMKLLEDNPQRFVLGSDVVGRFDNLGNILNGFEPVLQALPKSVAQAIAHDNFLALLPKASAEQETSTAKPSEE</sequence>
<dbReference type="GO" id="GO:0016787">
    <property type="term" value="F:hydrolase activity"/>
    <property type="evidence" value="ECO:0007669"/>
    <property type="project" value="InterPro"/>
</dbReference>
<proteinExistence type="predicted"/>
<dbReference type="InterPro" id="IPR032466">
    <property type="entry name" value="Metal_Hydrolase"/>
</dbReference>
<dbReference type="InterPro" id="IPR006680">
    <property type="entry name" value="Amidohydro-rel"/>
</dbReference>
<keyword evidence="4" id="KW-1185">Reference proteome</keyword>
<protein>
    <submittedName>
        <fullName evidence="3">5-oxo-L-prolinase</fullName>
    </submittedName>
</protein>
<name>A0A1Y0CYB6_9GAMM</name>
<dbReference type="Pfam" id="PF04909">
    <property type="entry name" value="Amidohydro_2"/>
    <property type="match status" value="1"/>
</dbReference>
<dbReference type="Gene3D" id="3.20.20.140">
    <property type="entry name" value="Metal-dependent hydrolases"/>
    <property type="match status" value="1"/>
</dbReference>
<dbReference type="RefSeq" id="WP_198341761.1">
    <property type="nucleotide sequence ID" value="NZ_CP021376.1"/>
</dbReference>
<evidence type="ECO:0000256" key="1">
    <source>
        <dbReference type="SAM" id="SignalP"/>
    </source>
</evidence>
<evidence type="ECO:0000313" key="4">
    <source>
        <dbReference type="Proteomes" id="UP000243793"/>
    </source>
</evidence>
<dbReference type="EMBL" id="CP021376">
    <property type="protein sequence ID" value="ART79897.1"/>
    <property type="molecule type" value="Genomic_DNA"/>
</dbReference>
<feature type="signal peptide" evidence="1">
    <location>
        <begin position="1"/>
        <end position="22"/>
    </location>
</feature>
<dbReference type="KEGG" id="ocm:CBP12_06805"/>
<gene>
    <name evidence="3" type="ORF">CBP12_06805</name>
</gene>
<dbReference type="Proteomes" id="UP000243793">
    <property type="component" value="Chromosome"/>
</dbReference>
<evidence type="ECO:0000259" key="2">
    <source>
        <dbReference type="Pfam" id="PF04909"/>
    </source>
</evidence>
<keyword evidence="1" id="KW-0732">Signal</keyword>
<dbReference type="SUPFAM" id="SSF51556">
    <property type="entry name" value="Metallo-dependent hydrolases"/>
    <property type="match status" value="1"/>
</dbReference>
<dbReference type="AlphaFoldDB" id="A0A1Y0CYB6"/>
<reference evidence="4" key="1">
    <citation type="submission" date="2017-05" db="EMBL/GenBank/DDBJ databases">
        <authorList>
            <person name="Sung H."/>
        </authorList>
    </citation>
    <scope>NUCLEOTIDE SEQUENCE [LARGE SCALE GENOMIC DNA]</scope>
    <source>
        <strain evidence="4">AMac2203</strain>
    </source>
</reference>